<keyword evidence="4" id="KW-1185">Reference proteome</keyword>
<accession>A0ABY6LTX5</accession>
<feature type="domain" description="Reverse transcriptase" evidence="2">
    <location>
        <begin position="278"/>
        <end position="541"/>
    </location>
</feature>
<evidence type="ECO:0000313" key="3">
    <source>
        <dbReference type="EMBL" id="UYV83959.1"/>
    </source>
</evidence>
<dbReference type="InterPro" id="IPR043128">
    <property type="entry name" value="Rev_trsase/Diguanyl_cyclase"/>
</dbReference>
<organism evidence="3 4">
    <name type="scientific">Cordylochernes scorpioides</name>
    <dbReference type="NCBI Taxonomy" id="51811"/>
    <lineage>
        <taxon>Eukaryota</taxon>
        <taxon>Metazoa</taxon>
        <taxon>Ecdysozoa</taxon>
        <taxon>Arthropoda</taxon>
        <taxon>Chelicerata</taxon>
        <taxon>Arachnida</taxon>
        <taxon>Pseudoscorpiones</taxon>
        <taxon>Cheliferoidea</taxon>
        <taxon>Chernetidae</taxon>
        <taxon>Cordylochernes</taxon>
    </lineage>
</organism>
<feature type="compositionally biased region" description="Basic residues" evidence="1">
    <location>
        <begin position="119"/>
        <end position="128"/>
    </location>
</feature>
<dbReference type="InterPro" id="IPR000477">
    <property type="entry name" value="RT_dom"/>
</dbReference>
<sequence length="739" mass="81626">MLQWPPILAKVQPHQRVQVTKRGSGICWPGIALPLKPPRMDQPQDPVYPQAPEELPMASAGSSLSNVGTTFTFGTSMFSKRSTMWFLPARSAYRDSKTCGPAEAANTTRVAQRLNNGPKRVHHLRGERRHLEIKPPALEELEHSSQLAAQEPTSSETPTGLPVELDQQNAPPTSNLSAEATPFRPEAHGTKNADEEAQRGTSSEETYSTSPPASNPATSSESPLIQQEEAADNLRLPVVDIDPPNEQTLRVLDNEDLQAAASSNDSALLPQDAPVTPPPASKPGGTPSWKESSSILLHKKGDAEDLGNWRPMALGNTTAKLYTAVLADTLRRWAATMGQLSKAQKGFMEFEECLEHNFVLQSAIEETKRTSRQACFAWLDLENAFCSVPHEHIFNVLNAFGVLEETPLGFTSPIPFKRGVKQGCLGSPTLFNVAIEVKVCTLASMAKDHGVHLLGHYVSVLAYADDLLMMAKNKEFLQALLDSTSDLAGKIGLHFKGPKCANLHLDCMKKSTTLPTTFCIHEQPIPTMREEDMYCHLGVPTGFNKSRNPEEAIKEIKEDVEKIHNSLLAPWQKIDATKTFVYPRLNFILRGSPIQKTSFREAEQEWCRLVIGQTWPRSNTFRLLMSPDSETSTLAKSLLKRITERKLGWPALEEDLEAYLLRKLDCDFARDGGDITLPGMMPETLPDTSQKGSVFSLSTTQRWDTLLLSSPTPARHQKKSASLQSLGAKSWQDFGRTPT</sequence>
<dbReference type="EMBL" id="CP092886">
    <property type="protein sequence ID" value="UYV83959.1"/>
    <property type="molecule type" value="Genomic_DNA"/>
</dbReference>
<evidence type="ECO:0000256" key="1">
    <source>
        <dbReference type="SAM" id="MobiDB-lite"/>
    </source>
</evidence>
<proteinExistence type="predicted"/>
<dbReference type="Gene3D" id="3.10.10.10">
    <property type="entry name" value="HIV Type 1 Reverse Transcriptase, subunit A, domain 1"/>
    <property type="match status" value="1"/>
</dbReference>
<feature type="compositionally biased region" description="Polar residues" evidence="1">
    <location>
        <begin position="144"/>
        <end position="158"/>
    </location>
</feature>
<feature type="region of interest" description="Disordered" evidence="1">
    <location>
        <begin position="116"/>
        <end position="225"/>
    </location>
</feature>
<dbReference type="Pfam" id="PF00078">
    <property type="entry name" value="RVT_1"/>
    <property type="match status" value="1"/>
</dbReference>
<gene>
    <name evidence="3" type="ORF">LAZ67_X000710</name>
</gene>
<evidence type="ECO:0000313" key="4">
    <source>
        <dbReference type="Proteomes" id="UP001235939"/>
    </source>
</evidence>
<dbReference type="PANTHER" id="PTHR19446">
    <property type="entry name" value="REVERSE TRANSCRIPTASES"/>
    <property type="match status" value="1"/>
</dbReference>
<feature type="compositionally biased region" description="Low complexity" evidence="1">
    <location>
        <begin position="201"/>
        <end position="223"/>
    </location>
</feature>
<feature type="compositionally biased region" description="Polar residues" evidence="1">
    <location>
        <begin position="166"/>
        <end position="178"/>
    </location>
</feature>
<reference evidence="3 4" key="1">
    <citation type="submission" date="2022-03" db="EMBL/GenBank/DDBJ databases">
        <title>A chromosomal length assembly of Cordylochernes scorpioides.</title>
        <authorList>
            <person name="Zeh D."/>
            <person name="Zeh J."/>
        </authorList>
    </citation>
    <scope>NUCLEOTIDE SEQUENCE [LARGE SCALE GENOMIC DNA]</scope>
    <source>
        <strain evidence="3">IN4F17</strain>
        <tissue evidence="3">Whole Body</tissue>
    </source>
</reference>
<dbReference type="PROSITE" id="PS50878">
    <property type="entry name" value="RT_POL"/>
    <property type="match status" value="1"/>
</dbReference>
<dbReference type="SUPFAM" id="SSF56672">
    <property type="entry name" value="DNA/RNA polymerases"/>
    <property type="match status" value="1"/>
</dbReference>
<feature type="compositionally biased region" description="Basic and acidic residues" evidence="1">
    <location>
        <begin position="185"/>
        <end position="198"/>
    </location>
</feature>
<protein>
    <recommendedName>
        <fullName evidence="2">Reverse transcriptase domain-containing protein</fullName>
    </recommendedName>
</protein>
<name>A0ABY6LTX5_9ARAC</name>
<dbReference type="CDD" id="cd01650">
    <property type="entry name" value="RT_nLTR_like"/>
    <property type="match status" value="1"/>
</dbReference>
<evidence type="ECO:0000259" key="2">
    <source>
        <dbReference type="PROSITE" id="PS50878"/>
    </source>
</evidence>
<dbReference type="InterPro" id="IPR043502">
    <property type="entry name" value="DNA/RNA_pol_sf"/>
</dbReference>
<dbReference type="Proteomes" id="UP001235939">
    <property type="component" value="Chromosome X"/>
</dbReference>
<feature type="region of interest" description="Disordered" evidence="1">
    <location>
        <begin position="709"/>
        <end position="739"/>
    </location>
</feature>
<dbReference type="Gene3D" id="3.30.70.270">
    <property type="match status" value="1"/>
</dbReference>
<feature type="region of interest" description="Disordered" evidence="1">
    <location>
        <begin position="261"/>
        <end position="294"/>
    </location>
</feature>